<dbReference type="AlphaFoldDB" id="A0A811L9V0"/>
<evidence type="ECO:0000256" key="1">
    <source>
        <dbReference type="SAM" id="Phobius"/>
    </source>
</evidence>
<dbReference type="EMBL" id="CAJFDH010000005">
    <property type="protein sequence ID" value="CAD5224482.1"/>
    <property type="molecule type" value="Genomic_DNA"/>
</dbReference>
<protein>
    <submittedName>
        <fullName evidence="2">Uncharacterized protein</fullName>
    </submittedName>
</protein>
<dbReference type="Proteomes" id="UP000614601">
    <property type="component" value="Unassembled WGS sequence"/>
</dbReference>
<keyword evidence="1" id="KW-0472">Membrane</keyword>
<reference evidence="2" key="1">
    <citation type="submission" date="2020-09" db="EMBL/GenBank/DDBJ databases">
        <authorList>
            <person name="Kikuchi T."/>
        </authorList>
    </citation>
    <scope>NUCLEOTIDE SEQUENCE</scope>
    <source>
        <strain evidence="2">SH1</strain>
    </source>
</reference>
<evidence type="ECO:0000313" key="3">
    <source>
        <dbReference type="Proteomes" id="UP000614601"/>
    </source>
</evidence>
<organism evidence="2 3">
    <name type="scientific">Bursaphelenchus okinawaensis</name>
    <dbReference type="NCBI Taxonomy" id="465554"/>
    <lineage>
        <taxon>Eukaryota</taxon>
        <taxon>Metazoa</taxon>
        <taxon>Ecdysozoa</taxon>
        <taxon>Nematoda</taxon>
        <taxon>Chromadorea</taxon>
        <taxon>Rhabditida</taxon>
        <taxon>Tylenchina</taxon>
        <taxon>Tylenchomorpha</taxon>
        <taxon>Aphelenchoidea</taxon>
        <taxon>Aphelenchoididae</taxon>
        <taxon>Bursaphelenchus</taxon>
    </lineage>
</organism>
<keyword evidence="3" id="KW-1185">Reference proteome</keyword>
<evidence type="ECO:0000313" key="2">
    <source>
        <dbReference type="EMBL" id="CAD5224482.1"/>
    </source>
</evidence>
<dbReference type="EMBL" id="CAJFCW020000005">
    <property type="protein sequence ID" value="CAG9119890.1"/>
    <property type="molecule type" value="Genomic_DNA"/>
</dbReference>
<keyword evidence="1" id="KW-1133">Transmembrane helix</keyword>
<proteinExistence type="predicted"/>
<feature type="transmembrane region" description="Helical" evidence="1">
    <location>
        <begin position="57"/>
        <end position="79"/>
    </location>
</feature>
<gene>
    <name evidence="2" type="ORF">BOKJ2_LOCUS11101</name>
</gene>
<sequence length="81" mass="9629">MESSTRGKDAGNLSEEVKLRKAEEKEILDRLSGLENLYTTIEELRRQIEYIGKKRNYIFRCTISASCFIWSLIWLHSIFNW</sequence>
<dbReference type="Proteomes" id="UP000783686">
    <property type="component" value="Unassembled WGS sequence"/>
</dbReference>
<accession>A0A811L9V0</accession>
<name>A0A811L9V0_9BILA</name>
<comment type="caution">
    <text evidence="2">The sequence shown here is derived from an EMBL/GenBank/DDBJ whole genome shotgun (WGS) entry which is preliminary data.</text>
</comment>
<keyword evidence="1" id="KW-0812">Transmembrane</keyword>